<dbReference type="InterPro" id="IPR058240">
    <property type="entry name" value="rSAM_sf"/>
</dbReference>
<proteinExistence type="predicted"/>
<dbReference type="NCBIfam" id="TIGR04193">
    <property type="entry name" value="SPASM_w_grasp"/>
    <property type="match status" value="1"/>
</dbReference>
<feature type="domain" description="4Fe4S-binding SPASM" evidence="1">
    <location>
        <begin position="242"/>
        <end position="299"/>
    </location>
</feature>
<dbReference type="Pfam" id="PF13186">
    <property type="entry name" value="SPASM"/>
    <property type="match status" value="1"/>
</dbReference>
<dbReference type="Proteomes" id="UP000583266">
    <property type="component" value="Unassembled WGS sequence"/>
</dbReference>
<evidence type="ECO:0000313" key="3">
    <source>
        <dbReference type="Proteomes" id="UP000583266"/>
    </source>
</evidence>
<dbReference type="SUPFAM" id="SSF102114">
    <property type="entry name" value="Radical SAM enzymes"/>
    <property type="match status" value="1"/>
</dbReference>
<sequence length="356" mass="41682">MEYLNIYANCRIVKGAGMSLLYDLQLRRYYHIPNDTADVYLFLQQHSIEECVAHYGEDNRETIEDYIDFVISRELGFKDQQLLPELTTLDLSWDRYADITNVIIEYNEAIDYDGPFFRELFALHVQALEIRYYHAVTLDKIRAFVERFNGTTLKYIKLVLSYDKVLDLQLLDKLVKQYPRVKSLLIHSSPVLRQEKIFDGSVPVVFFDKPINSCMACGEIRANYFVSNLELFTESQHYNTCLNRKLSINLNGYIKNCPSMQEDYGHVATASLRQVLDNPVFRRYGSIRKDDITVCRDCEFRHACTDCRAYVENPEDVYSKPLKCGYDPYTNKWEDWTQHPMKQAAIACYGLKETNN</sequence>
<dbReference type="InterPro" id="IPR023885">
    <property type="entry name" value="4Fe4S-binding_SPASM_dom"/>
</dbReference>
<keyword evidence="3" id="KW-1185">Reference proteome</keyword>
<evidence type="ECO:0000313" key="2">
    <source>
        <dbReference type="EMBL" id="NML39545.1"/>
    </source>
</evidence>
<dbReference type="EMBL" id="JABBGC010000002">
    <property type="protein sequence ID" value="NML39545.1"/>
    <property type="molecule type" value="Genomic_DNA"/>
</dbReference>
<dbReference type="Gene3D" id="3.20.20.70">
    <property type="entry name" value="Aldolase class I"/>
    <property type="match status" value="1"/>
</dbReference>
<dbReference type="InterPro" id="IPR013785">
    <property type="entry name" value="Aldolase_TIM"/>
</dbReference>
<dbReference type="AlphaFoldDB" id="A0A848GLR3"/>
<evidence type="ECO:0000259" key="1">
    <source>
        <dbReference type="Pfam" id="PF13186"/>
    </source>
</evidence>
<accession>A0A848GLR3</accession>
<gene>
    <name evidence="2" type="primary">gwsS</name>
    <name evidence="2" type="ORF">HHL17_20255</name>
</gene>
<comment type="caution">
    <text evidence="2">The sequence shown here is derived from an EMBL/GenBank/DDBJ whole genome shotgun (WGS) entry which is preliminary data.</text>
</comment>
<dbReference type="InterPro" id="IPR026497">
    <property type="entry name" value="GRASP-with-SPASM"/>
</dbReference>
<organism evidence="2 3">
    <name type="scientific">Chitinophaga fulva</name>
    <dbReference type="NCBI Taxonomy" id="2728842"/>
    <lineage>
        <taxon>Bacteria</taxon>
        <taxon>Pseudomonadati</taxon>
        <taxon>Bacteroidota</taxon>
        <taxon>Chitinophagia</taxon>
        <taxon>Chitinophagales</taxon>
        <taxon>Chitinophagaceae</taxon>
        <taxon>Chitinophaga</taxon>
    </lineage>
</organism>
<name>A0A848GLR3_9BACT</name>
<reference evidence="2 3" key="1">
    <citation type="submission" date="2020-04" db="EMBL/GenBank/DDBJ databases">
        <title>Chitinophaga sp. G-6-1-13 sp. nov., isolated from soil.</title>
        <authorList>
            <person name="Dahal R.H."/>
            <person name="Chaudhary D.K."/>
        </authorList>
    </citation>
    <scope>NUCLEOTIDE SEQUENCE [LARGE SCALE GENOMIC DNA]</scope>
    <source>
        <strain evidence="2 3">G-6-1-13</strain>
    </source>
</reference>
<dbReference type="RefSeq" id="WP_169226610.1">
    <property type="nucleotide sequence ID" value="NZ_JABBGC010000002.1"/>
</dbReference>
<protein>
    <submittedName>
        <fullName evidence="2">Grasp-with-spasm system SPASM domain peptide maturase</fullName>
    </submittedName>
</protein>